<dbReference type="GO" id="GO:0003676">
    <property type="term" value="F:nucleic acid binding"/>
    <property type="evidence" value="ECO:0007669"/>
    <property type="project" value="InterPro"/>
</dbReference>
<sequence length="460" mass="52585">MAYNDNFYGFLSVFQTIVNDIVRTLNNDDASFDFMDVALNRLNALWRNLGRMVTAYPQCNLLTEDFQRLITIIEDIKGSETEHIGLRLSQYGGIGRPRYHISREQLEFLVEIGFSRKCMASLLHVSVSSINRRLRRITQFNRSLGQRMVQGILKTEGIVLQRQRIAESLIRVDEAGVAIRWCRTIRRRSYQVSGPNALWHVDGNHKLIRWGMVIHGGIDGYSRMLTFLNLALDNKASTTFQPFANACQGFGVPSRVRTDHGRENLDIATFMIAHRGADRGSIITGRSVHNQRIERLWRDMFQSCTCVFHQLFYFLERNECLDVTNEKHLWCLQYIYAPRIKAALHVFKDGWNRHSLSSEQGHSPKQLFVLGVLQQAGQGHRGIDDLFVQEEIGDIENYGIDWAGPVPETDSNTVTVPTIICPISEADFQQLRLEVDPLAELDGLGIGLYLRALAFCLLRL</sequence>
<protein>
    <recommendedName>
        <fullName evidence="1">Integrase catalytic domain-containing protein</fullName>
    </recommendedName>
</protein>
<name>A0A6J8EKT3_MYTCO</name>
<evidence type="ECO:0000313" key="3">
    <source>
        <dbReference type="Proteomes" id="UP000507470"/>
    </source>
</evidence>
<accession>A0A6J8EKT3</accession>
<dbReference type="EMBL" id="CACVKT020009286">
    <property type="protein sequence ID" value="CAC5421209.1"/>
    <property type="molecule type" value="Genomic_DNA"/>
</dbReference>
<proteinExistence type="predicted"/>
<dbReference type="GO" id="GO:0015074">
    <property type="term" value="P:DNA integration"/>
    <property type="evidence" value="ECO:0007669"/>
    <property type="project" value="InterPro"/>
</dbReference>
<dbReference type="InterPro" id="IPR036397">
    <property type="entry name" value="RNaseH_sf"/>
</dbReference>
<dbReference type="Pfam" id="PF24764">
    <property type="entry name" value="rva_4"/>
    <property type="match status" value="1"/>
</dbReference>
<feature type="domain" description="Integrase catalytic" evidence="1">
    <location>
        <begin position="191"/>
        <end position="372"/>
    </location>
</feature>
<organism evidence="2 3">
    <name type="scientific">Mytilus coruscus</name>
    <name type="common">Sea mussel</name>
    <dbReference type="NCBI Taxonomy" id="42192"/>
    <lineage>
        <taxon>Eukaryota</taxon>
        <taxon>Metazoa</taxon>
        <taxon>Spiralia</taxon>
        <taxon>Lophotrochozoa</taxon>
        <taxon>Mollusca</taxon>
        <taxon>Bivalvia</taxon>
        <taxon>Autobranchia</taxon>
        <taxon>Pteriomorphia</taxon>
        <taxon>Mytilida</taxon>
        <taxon>Mytiloidea</taxon>
        <taxon>Mytilidae</taxon>
        <taxon>Mytilinae</taxon>
        <taxon>Mytilus</taxon>
    </lineage>
</organism>
<dbReference type="InterPro" id="IPR058913">
    <property type="entry name" value="Integrase_dom_put"/>
</dbReference>
<gene>
    <name evidence="2" type="ORF">MCOR_53350</name>
</gene>
<dbReference type="InterPro" id="IPR012337">
    <property type="entry name" value="RNaseH-like_sf"/>
</dbReference>
<dbReference type="SUPFAM" id="SSF53098">
    <property type="entry name" value="Ribonuclease H-like"/>
    <property type="match status" value="1"/>
</dbReference>
<reference evidence="2 3" key="1">
    <citation type="submission" date="2020-06" db="EMBL/GenBank/DDBJ databases">
        <authorList>
            <person name="Li R."/>
            <person name="Bekaert M."/>
        </authorList>
    </citation>
    <scope>NUCLEOTIDE SEQUENCE [LARGE SCALE GENOMIC DNA]</scope>
    <source>
        <strain evidence="3">wild</strain>
    </source>
</reference>
<keyword evidence="3" id="KW-1185">Reference proteome</keyword>
<dbReference type="Gene3D" id="3.30.420.10">
    <property type="entry name" value="Ribonuclease H-like superfamily/Ribonuclease H"/>
    <property type="match status" value="1"/>
</dbReference>
<dbReference type="InterPro" id="IPR001584">
    <property type="entry name" value="Integrase_cat-core"/>
</dbReference>
<evidence type="ECO:0000259" key="1">
    <source>
        <dbReference type="PROSITE" id="PS50994"/>
    </source>
</evidence>
<dbReference type="PANTHER" id="PTHR46791">
    <property type="entry name" value="EXPRESSED PROTEIN"/>
    <property type="match status" value="1"/>
</dbReference>
<dbReference type="PANTHER" id="PTHR46791:SF5">
    <property type="entry name" value="CLR5 DOMAIN-CONTAINING PROTEIN-RELATED"/>
    <property type="match status" value="1"/>
</dbReference>
<dbReference type="OrthoDB" id="6148959at2759"/>
<dbReference type="Proteomes" id="UP000507470">
    <property type="component" value="Unassembled WGS sequence"/>
</dbReference>
<dbReference type="AlphaFoldDB" id="A0A6J8EKT3"/>
<dbReference type="PROSITE" id="PS50994">
    <property type="entry name" value="INTEGRASE"/>
    <property type="match status" value="1"/>
</dbReference>
<evidence type="ECO:0000313" key="2">
    <source>
        <dbReference type="EMBL" id="CAC5421209.1"/>
    </source>
</evidence>